<dbReference type="EMBL" id="CAJNNV010024836">
    <property type="protein sequence ID" value="CAE8610791.1"/>
    <property type="molecule type" value="Genomic_DNA"/>
</dbReference>
<evidence type="ECO:0000313" key="2">
    <source>
        <dbReference type="Proteomes" id="UP000654075"/>
    </source>
</evidence>
<dbReference type="AlphaFoldDB" id="A0A813FFY9"/>
<evidence type="ECO:0000313" key="1">
    <source>
        <dbReference type="EMBL" id="CAE8610791.1"/>
    </source>
</evidence>
<gene>
    <name evidence="1" type="ORF">PGLA1383_LOCUS28599</name>
</gene>
<keyword evidence="2" id="KW-1185">Reference proteome</keyword>
<sequence>MTGVLEVAAAASAIAAFARSRHEKERTEEKVAADLYARFFHADLLDVSPDRASTTSSERFQNLDANAAAAVRAIERYQKATLLSTGACGMLHWACSNASAGKLDY</sequence>
<proteinExistence type="predicted"/>
<accession>A0A813FFY9</accession>
<name>A0A813FFY9_POLGL</name>
<dbReference type="Proteomes" id="UP000654075">
    <property type="component" value="Unassembled WGS sequence"/>
</dbReference>
<protein>
    <submittedName>
        <fullName evidence="1">Uncharacterized protein</fullName>
    </submittedName>
</protein>
<organism evidence="1 2">
    <name type="scientific">Polarella glacialis</name>
    <name type="common">Dinoflagellate</name>
    <dbReference type="NCBI Taxonomy" id="89957"/>
    <lineage>
        <taxon>Eukaryota</taxon>
        <taxon>Sar</taxon>
        <taxon>Alveolata</taxon>
        <taxon>Dinophyceae</taxon>
        <taxon>Suessiales</taxon>
        <taxon>Suessiaceae</taxon>
        <taxon>Polarella</taxon>
    </lineage>
</organism>
<comment type="caution">
    <text evidence="1">The sequence shown here is derived from an EMBL/GenBank/DDBJ whole genome shotgun (WGS) entry which is preliminary data.</text>
</comment>
<reference evidence="1" key="1">
    <citation type="submission" date="2021-02" db="EMBL/GenBank/DDBJ databases">
        <authorList>
            <person name="Dougan E. K."/>
            <person name="Rhodes N."/>
            <person name="Thang M."/>
            <person name="Chan C."/>
        </authorList>
    </citation>
    <scope>NUCLEOTIDE SEQUENCE</scope>
</reference>